<feature type="transmembrane region" description="Helical" evidence="1">
    <location>
        <begin position="124"/>
        <end position="143"/>
    </location>
</feature>
<feature type="transmembrane region" description="Helical" evidence="1">
    <location>
        <begin position="82"/>
        <end position="112"/>
    </location>
</feature>
<keyword evidence="1" id="KW-1133">Transmembrane helix</keyword>
<accession>A0A2K8KNQ4</accession>
<sequence>MNAKSKNRIRILNELAILCFIIFWIGVYSIGKNNFSEDLAYSLMNIGWVIFSGITFILLLLFRNSHNQAIKITAKKTYSNFFVIGFFSVTQSIAVLTLFLLIGLLVSIFLGYDKELHGFAFKANNFWLFLIGILIVSFGLKVIKHIKKKIN</sequence>
<evidence type="ECO:0000313" key="2">
    <source>
        <dbReference type="EMBL" id="ATX76427.1"/>
    </source>
</evidence>
<dbReference type="KEGG" id="rfo:REIFOR_01281"/>
<keyword evidence="1" id="KW-0472">Membrane</keyword>
<dbReference type="Proteomes" id="UP000229757">
    <property type="component" value="Chromosome"/>
</dbReference>
<dbReference type="RefSeq" id="WP_100256768.1">
    <property type="nucleotide sequence ID" value="NZ_CP011797.1"/>
</dbReference>
<proteinExistence type="predicted"/>
<protein>
    <submittedName>
        <fullName evidence="2">Putative membrame protein</fullName>
    </submittedName>
</protein>
<keyword evidence="3" id="KW-1185">Reference proteome</keyword>
<name>A0A2K8KNQ4_9GAMM</name>
<gene>
    <name evidence="2" type="ORF">REIFOR_01281</name>
</gene>
<organism evidence="2 3">
    <name type="scientific">Reinekea forsetii</name>
    <dbReference type="NCBI Taxonomy" id="1336806"/>
    <lineage>
        <taxon>Bacteria</taxon>
        <taxon>Pseudomonadati</taxon>
        <taxon>Pseudomonadota</taxon>
        <taxon>Gammaproteobacteria</taxon>
        <taxon>Oceanospirillales</taxon>
        <taxon>Saccharospirillaceae</taxon>
        <taxon>Reinekea</taxon>
    </lineage>
</organism>
<dbReference type="EMBL" id="CP011797">
    <property type="protein sequence ID" value="ATX76427.1"/>
    <property type="molecule type" value="Genomic_DNA"/>
</dbReference>
<feature type="transmembrane region" description="Helical" evidence="1">
    <location>
        <begin position="43"/>
        <end position="62"/>
    </location>
</feature>
<evidence type="ECO:0000256" key="1">
    <source>
        <dbReference type="SAM" id="Phobius"/>
    </source>
</evidence>
<evidence type="ECO:0000313" key="3">
    <source>
        <dbReference type="Proteomes" id="UP000229757"/>
    </source>
</evidence>
<reference evidence="2 3" key="1">
    <citation type="journal article" date="2017" name="Environ. Microbiol.">
        <title>Genomic and physiological analyses of 'Reinekea forsetii' reveal a versatile opportunistic lifestyle during spring algae blooms.</title>
        <authorList>
            <person name="Avci B."/>
            <person name="Hahnke R.L."/>
            <person name="Chafee M."/>
            <person name="Fischer T."/>
            <person name="Gruber-Vodicka H."/>
            <person name="Tegetmeyer H.E."/>
            <person name="Harder J."/>
            <person name="Fuchs B.M."/>
            <person name="Amann R.I."/>
            <person name="Teeling H."/>
        </authorList>
    </citation>
    <scope>NUCLEOTIDE SEQUENCE [LARGE SCALE GENOMIC DNA]</scope>
    <source>
        <strain evidence="2 3">Hel1_31_D35</strain>
    </source>
</reference>
<keyword evidence="1" id="KW-0812">Transmembrane</keyword>
<feature type="transmembrane region" description="Helical" evidence="1">
    <location>
        <begin position="12"/>
        <end position="31"/>
    </location>
</feature>
<dbReference type="AlphaFoldDB" id="A0A2K8KNQ4"/>